<reference evidence="4 5" key="1">
    <citation type="submission" date="2020-01" db="EMBL/GenBank/DDBJ databases">
        <authorList>
            <person name="Peng S.Y."/>
            <person name="Li J."/>
            <person name="Wang M."/>
            <person name="Wang L."/>
            <person name="Wang C.Q."/>
            <person name="Wang J.R."/>
        </authorList>
    </citation>
    <scope>NUCLEOTIDE SEQUENCE [LARGE SCALE GENOMIC DNA]</scope>
    <source>
        <strain evidence="4 5">XCT-34</strain>
    </source>
</reference>
<feature type="domain" description="AsmA" evidence="3">
    <location>
        <begin position="9"/>
        <end position="186"/>
    </location>
</feature>
<keyword evidence="2" id="KW-0472">Membrane</keyword>
<dbReference type="PANTHER" id="PTHR30441:SF4">
    <property type="entry name" value="PROTEIN ASMA"/>
    <property type="match status" value="1"/>
</dbReference>
<proteinExistence type="predicted"/>
<dbReference type="InterPro" id="IPR017023">
    <property type="entry name" value="UCP034039"/>
</dbReference>
<organism evidence="4 5">
    <name type="scientific">Pannonibacter tanglangensis</name>
    <dbReference type="NCBI Taxonomy" id="2750084"/>
    <lineage>
        <taxon>Bacteria</taxon>
        <taxon>Pseudomonadati</taxon>
        <taxon>Pseudomonadota</taxon>
        <taxon>Alphaproteobacteria</taxon>
        <taxon>Hyphomicrobiales</taxon>
        <taxon>Stappiaceae</taxon>
        <taxon>Pannonibacter</taxon>
    </lineage>
</organism>
<feature type="region of interest" description="Disordered" evidence="1">
    <location>
        <begin position="1265"/>
        <end position="1331"/>
    </location>
</feature>
<evidence type="ECO:0000256" key="2">
    <source>
        <dbReference type="SAM" id="Phobius"/>
    </source>
</evidence>
<feature type="domain" description="AsmA" evidence="3">
    <location>
        <begin position="864"/>
        <end position="1041"/>
    </location>
</feature>
<accession>A0ABW9ZG25</accession>
<dbReference type="InterPro" id="IPR007844">
    <property type="entry name" value="AsmA"/>
</dbReference>
<keyword evidence="5" id="KW-1185">Reference proteome</keyword>
<feature type="transmembrane region" description="Helical" evidence="2">
    <location>
        <begin position="7"/>
        <end position="28"/>
    </location>
</feature>
<feature type="compositionally biased region" description="Low complexity" evidence="1">
    <location>
        <begin position="1210"/>
        <end position="1224"/>
    </location>
</feature>
<dbReference type="RefSeq" id="WP_161675261.1">
    <property type="nucleotide sequence ID" value="NZ_JAABLP010000002.1"/>
</dbReference>
<gene>
    <name evidence="4" type="ORF">GWI71_06830</name>
</gene>
<dbReference type="Pfam" id="PF05170">
    <property type="entry name" value="AsmA"/>
    <property type="match status" value="2"/>
</dbReference>
<protein>
    <submittedName>
        <fullName evidence="4">AsmA family protein</fullName>
    </submittedName>
</protein>
<comment type="caution">
    <text evidence="4">The sequence shown here is derived from an EMBL/GenBank/DDBJ whole genome shotgun (WGS) entry which is preliminary data.</text>
</comment>
<feature type="region of interest" description="Disordered" evidence="1">
    <location>
        <begin position="1157"/>
        <end position="1231"/>
    </location>
</feature>
<keyword evidence="2" id="KW-1133">Transmembrane helix</keyword>
<name>A0ABW9ZG25_9HYPH</name>
<dbReference type="PANTHER" id="PTHR30441">
    <property type="entry name" value="DUF748 DOMAIN-CONTAINING PROTEIN"/>
    <property type="match status" value="1"/>
</dbReference>
<dbReference type="Proteomes" id="UP000541347">
    <property type="component" value="Unassembled WGS sequence"/>
</dbReference>
<evidence type="ECO:0000313" key="5">
    <source>
        <dbReference type="Proteomes" id="UP000541347"/>
    </source>
</evidence>
<evidence type="ECO:0000313" key="4">
    <source>
        <dbReference type="EMBL" id="NBN63391.1"/>
    </source>
</evidence>
<feature type="compositionally biased region" description="Low complexity" evidence="1">
    <location>
        <begin position="1289"/>
        <end position="1309"/>
    </location>
</feature>
<dbReference type="PIRSF" id="PIRSF034039">
    <property type="entry name" value="UCP034039"/>
    <property type="match status" value="1"/>
</dbReference>
<dbReference type="EMBL" id="JAABLP010000002">
    <property type="protein sequence ID" value="NBN63391.1"/>
    <property type="molecule type" value="Genomic_DNA"/>
</dbReference>
<evidence type="ECO:0000256" key="1">
    <source>
        <dbReference type="SAM" id="MobiDB-lite"/>
    </source>
</evidence>
<keyword evidence="2" id="KW-0812">Transmembrane</keyword>
<sequence>MTLNSVYITAGVVIILALLTALVGPLFVDWTAYRSTFETYAEQALGHKVTVLGKADMSLLPAPTLTFTDVRVGEAEDPLLIVSRFEMQVELPPLLRGEIRVLDMRLERPQLTLAMDEYGRLDWLTDATGSGALAKIDPRNIAFDQIEVDTGAITLLDARDSSSHKLENVNVAISARSLKGPFKVDGSLIHDGNPYSLRLTTGEHQADGTLRLRADLVPALQALQVTLDGTLKQEAGAPGFDGRFTASSIGTGQEPDSWRAEGSAALTADGVEVPAFDLRIGPEDRAISLKGEARVGLAGQRRFEIKASAKQIDFDRIYGEGPQKPVALDRARSEMIQRLATLPPSPLPGLISLEVPAIVLGGGILQSTRLDVETTLGGWRVTRLASRLPGRAELATQGELGTSRALAYTGTLSFNVAQPQAFLAWFNQTPSTVQSGGPLGIDGRIALQPGQWSMTGARLDIGGATATGSVSYAEGTGGRGRLALSLDASRLDFDQLGGLTGLFRQPDVAAALASSDISLGLSAREILIRGIAGKALSVQAELAGDNLTLTSLSAADFAGARIEAKGAIEDVATSPAGRITAAIEASSLAGLVALAEDLAPEAALTAQLARAADHLVPARLEASLEARTTRDGSESELTVAGSAAGGTLRLDGRFSGRTDAWRDGDVAASLALEGPDGALLLRQLGLPLTEDSALAAGEITASLNGQPAKGMALSLRARAGETRIDATGDLQLVEGAAPRYTAAVQARADDLAPVALLWDKVLPVLSGEIGMDLAFELVGEGASITLDDLKGTVAGVDIEGRLAGNLAPADATGATRLTGALDFSALDVRVVSELVLGADQWLQTDADGGWPKAAFGPVQLPNLDLALDLRAEEAFLSDTLAVSRLASKLRLKPDLLRLEAIDAGLAGGKITGNLALTRSGAEAGLSGTLQVAGARLEELVWEAGGRAVATGQLDASGEFQSSGRSISALVAALAGGGTLQLSGAELRAMNPAAFDLVIRAADAGLVLEDDKIREVFASQLDAGSLELERLDGTLALNGGRLALRNVAASAEGAELTGQALLNLNDWTLDSDITVKVDAGSNATAGAEPQAALLFSGDLAAPERSIDVAPFTAFLTLRSFEQEVERVERLQAEILERDRLMREVKYFREEALRRQQERAAQAVPAAAETPVAPAATDPARPAPAGTAPAPDRPASQRPAPDRAAPDRAAPDRAAPARQGAAVSPAPQESGRDAIGDLLNFEQRIRSAIGTPAPAGVLQPLEPAREVGAGLQPNQILESRDPLLQPPQPPAQATQQRPRPQQGAAAAAAAPRPGPRYVTDPNGLVITYPPARN</sequence>
<evidence type="ECO:0000259" key="3">
    <source>
        <dbReference type="Pfam" id="PF05170"/>
    </source>
</evidence>
<feature type="compositionally biased region" description="Basic and acidic residues" evidence="1">
    <location>
        <begin position="1198"/>
        <end position="1209"/>
    </location>
</feature>
<dbReference type="InterPro" id="IPR052894">
    <property type="entry name" value="AsmA-related"/>
</dbReference>
<feature type="compositionally biased region" description="Low complexity" evidence="1">
    <location>
        <begin position="1157"/>
        <end position="1197"/>
    </location>
</feature>